<dbReference type="Proteomes" id="UP001162889">
    <property type="component" value="Unassembled WGS sequence"/>
</dbReference>
<dbReference type="SUPFAM" id="SSF48452">
    <property type="entry name" value="TPR-like"/>
    <property type="match status" value="1"/>
</dbReference>
<keyword evidence="7" id="KW-1185">Reference proteome</keyword>
<feature type="transmembrane region" description="Helical" evidence="5">
    <location>
        <begin position="40"/>
        <end position="60"/>
    </location>
</feature>
<reference evidence="6" key="1">
    <citation type="submission" date="2022-03" db="EMBL/GenBank/DDBJ databases">
        <title>Genome Encyclopedia of Bacteria and Archaea VI: Functional Genomics of Type Strains.</title>
        <authorList>
            <person name="Whitman W."/>
        </authorList>
    </citation>
    <scope>NUCLEOTIDE SEQUENCE</scope>
    <source>
        <strain evidence="6">HSC-15S17</strain>
    </source>
</reference>
<keyword evidence="5" id="KW-1133">Transmembrane helix</keyword>
<keyword evidence="2 3" id="KW-0802">TPR repeat</keyword>
<dbReference type="InterPro" id="IPR011990">
    <property type="entry name" value="TPR-like_helical_dom_sf"/>
</dbReference>
<dbReference type="InterPro" id="IPR051685">
    <property type="entry name" value="Ycf3/AcsC/BcsC/TPR_MFPF"/>
</dbReference>
<feature type="compositionally biased region" description="Low complexity" evidence="4">
    <location>
        <begin position="121"/>
        <end position="130"/>
    </location>
</feature>
<dbReference type="SMART" id="SM00028">
    <property type="entry name" value="TPR"/>
    <property type="match status" value="3"/>
</dbReference>
<sequence length="348" mass="37147">MSLINKMLQDLDARGGAGDGALRQQQLHAVGGQVRDKRPLVIGGVLVLATVVVGGGWYGWEYWQAHRAAATPIVVAAAPAKAPAAAPAPIVAPAQASAPAPAAEQVSAAVKVAAMPEAAPAEVAPRKPVAIPAERKPARQAAPRGADDTAGVGTITHDISPQQMAENTYRRALVALQEGRISAALADLDRALEIDPRNEAARQTNISLLLEQKRNDDAVRQLRLALGIDPRQPGLAMVLARLQLEKGGPALETLMTTLPYAGNSAEYQAFLAGVLQREQRHTEAAQYYREALKLAPRNGVWWMGLGISLQADMHLPEAREAYRRARASNGLSPELQAFIDRKIDSLSR</sequence>
<comment type="caution">
    <text evidence="6">The sequence shown here is derived from an EMBL/GenBank/DDBJ whole genome shotgun (WGS) entry which is preliminary data.</text>
</comment>
<keyword evidence="1" id="KW-0677">Repeat</keyword>
<feature type="region of interest" description="Disordered" evidence="4">
    <location>
        <begin position="121"/>
        <end position="151"/>
    </location>
</feature>
<keyword evidence="5" id="KW-0472">Membrane</keyword>
<dbReference type="EMBL" id="JALJZU010000002">
    <property type="protein sequence ID" value="MCP2007638.1"/>
    <property type="molecule type" value="Genomic_DNA"/>
</dbReference>
<evidence type="ECO:0000313" key="7">
    <source>
        <dbReference type="Proteomes" id="UP001162889"/>
    </source>
</evidence>
<evidence type="ECO:0000256" key="4">
    <source>
        <dbReference type="SAM" id="MobiDB-lite"/>
    </source>
</evidence>
<dbReference type="PANTHER" id="PTHR44943">
    <property type="entry name" value="CELLULOSE SYNTHASE OPERON PROTEIN C"/>
    <property type="match status" value="1"/>
</dbReference>
<accession>A0ABT1GFA2</accession>
<proteinExistence type="predicted"/>
<dbReference type="RefSeq" id="WP_229224974.1">
    <property type="nucleotide sequence ID" value="NZ_JAHTGR010000011.1"/>
</dbReference>
<keyword evidence="5" id="KW-0812">Transmembrane</keyword>
<gene>
    <name evidence="6" type="ORF">L1274_001331</name>
</gene>
<organism evidence="6 7">
    <name type="scientific">Duganella violaceipulchra</name>
    <dbReference type="NCBI Taxonomy" id="2849652"/>
    <lineage>
        <taxon>Bacteria</taxon>
        <taxon>Pseudomonadati</taxon>
        <taxon>Pseudomonadota</taxon>
        <taxon>Betaproteobacteria</taxon>
        <taxon>Burkholderiales</taxon>
        <taxon>Oxalobacteraceae</taxon>
        <taxon>Telluria group</taxon>
        <taxon>Duganella</taxon>
    </lineage>
</organism>
<evidence type="ECO:0000256" key="3">
    <source>
        <dbReference type="PROSITE-ProRule" id="PRU00339"/>
    </source>
</evidence>
<dbReference type="Pfam" id="PF14559">
    <property type="entry name" value="TPR_19"/>
    <property type="match status" value="1"/>
</dbReference>
<evidence type="ECO:0000256" key="1">
    <source>
        <dbReference type="ARBA" id="ARBA00022737"/>
    </source>
</evidence>
<dbReference type="Pfam" id="PF13181">
    <property type="entry name" value="TPR_8"/>
    <property type="match status" value="1"/>
</dbReference>
<evidence type="ECO:0000313" key="6">
    <source>
        <dbReference type="EMBL" id="MCP2007638.1"/>
    </source>
</evidence>
<evidence type="ECO:0000256" key="5">
    <source>
        <dbReference type="SAM" id="Phobius"/>
    </source>
</evidence>
<name>A0ABT1GFA2_9BURK</name>
<dbReference type="Gene3D" id="1.25.40.10">
    <property type="entry name" value="Tetratricopeptide repeat domain"/>
    <property type="match status" value="2"/>
</dbReference>
<evidence type="ECO:0000256" key="2">
    <source>
        <dbReference type="ARBA" id="ARBA00022803"/>
    </source>
</evidence>
<feature type="repeat" description="TPR" evidence="3">
    <location>
        <begin position="165"/>
        <end position="198"/>
    </location>
</feature>
<dbReference type="PROSITE" id="PS50005">
    <property type="entry name" value="TPR"/>
    <property type="match status" value="2"/>
</dbReference>
<feature type="repeat" description="TPR" evidence="3">
    <location>
        <begin position="265"/>
        <end position="298"/>
    </location>
</feature>
<dbReference type="InterPro" id="IPR019734">
    <property type="entry name" value="TPR_rpt"/>
</dbReference>
<dbReference type="PANTHER" id="PTHR44943:SF5">
    <property type="entry name" value="BLL7697 PROTEIN"/>
    <property type="match status" value="1"/>
</dbReference>
<protein>
    <submittedName>
        <fullName evidence="6">MSHA biogenesis protein MshN</fullName>
    </submittedName>
</protein>